<dbReference type="AlphaFoldDB" id="A0A7W5HFE5"/>
<keyword evidence="1" id="KW-0732">Signal</keyword>
<name>A0A7W5HFE5_9BURK</name>
<dbReference type="Proteomes" id="UP000584325">
    <property type="component" value="Unassembled WGS sequence"/>
</dbReference>
<gene>
    <name evidence="2" type="ORF">FHS02_006047</name>
</gene>
<proteinExistence type="predicted"/>
<feature type="signal peptide" evidence="1">
    <location>
        <begin position="1"/>
        <end position="21"/>
    </location>
</feature>
<dbReference type="Gene3D" id="2.60.40.1190">
    <property type="match status" value="1"/>
</dbReference>
<evidence type="ECO:0000256" key="1">
    <source>
        <dbReference type="SAM" id="SignalP"/>
    </source>
</evidence>
<organism evidence="2 3">
    <name type="scientific">Pseudoduganella umbonata</name>
    <dbReference type="NCBI Taxonomy" id="864828"/>
    <lineage>
        <taxon>Bacteria</taxon>
        <taxon>Pseudomonadati</taxon>
        <taxon>Pseudomonadota</taxon>
        <taxon>Betaproteobacteria</taxon>
        <taxon>Burkholderiales</taxon>
        <taxon>Oxalobacteraceae</taxon>
        <taxon>Telluria group</taxon>
        <taxon>Pseudoduganella</taxon>
    </lineage>
</organism>
<accession>A0A7W5HFE5</accession>
<dbReference type="SUPFAM" id="SSF49344">
    <property type="entry name" value="CBD9-like"/>
    <property type="match status" value="1"/>
</dbReference>
<dbReference type="RefSeq" id="WP_175424673.1">
    <property type="nucleotide sequence ID" value="NZ_CP040017.1"/>
</dbReference>
<sequence>MDFIRKTSTLICLLAAPLAVAANEGTVLPSLPALLLERHQLVTVDGDLQEAPWQAAPEFATFHQFLPENGKPPPAGLRTSVRLLIDGDALIFGIRAWDSTPAGMRSSLARRDKVAQDQDFIGIWLDPTGHGRAAQFVRVNIDGVLSDGMYRADEDEDDLGPDFPVDAAVRRLPDGYSMEIRWPMSNLRFPYADGKAWRLMVERSVPHAGGLRLTSTPLKTGSLSYIDALQEIGGMGGTVQAVRDRAFVDLKPELTVRASRDRDDAGRQHGNQASMGLEINARPRADWVFNATLNPDFSQVEIDEPMPTGASRIALSLPEKRGFFLESADVLGLPLSAFYSRTIASPQWGLRGTWRNAQADATAMSLRDEEGGVVQRGSVYETAEYEQTRRTLASLVRGRWHRGGMVLGAFASQRDYGDGGSNAVAGFDGQWRGGGKQASWLLMHSQNSAGFVEEPRPATVRVPARSGSYAQGRYIHISDDWWNEFKVEAIGPGFVNDNGFVPQTGVVKTDIHLNRRLGEHDVPLSPFGAAPLRLYELEAHLGLHEIRTLSDAALGQQANQVVERKVQPGIWFRAGRQTDLWANLGFDRQRAHRDGRLHDTRALHFGFASSPLPWMPVLKAEVTLGRQLDVDADRVGSGGNVVVDAGFRFPLGPAGSGWAMESDVRVNRAWIEGTRGRPAFADNGWRWLGMLHFTASDSLRLLAQNTSSSRRDDGVSGLAPWAERGSHRSLLYRHLWRHGRSLSVGYARDRASEANAVNGSLTVKMQWEV</sequence>
<evidence type="ECO:0000313" key="3">
    <source>
        <dbReference type="Proteomes" id="UP000584325"/>
    </source>
</evidence>
<comment type="caution">
    <text evidence="2">The sequence shown here is derived from an EMBL/GenBank/DDBJ whole genome shotgun (WGS) entry which is preliminary data.</text>
</comment>
<reference evidence="2 3" key="1">
    <citation type="submission" date="2020-08" db="EMBL/GenBank/DDBJ databases">
        <title>Genomic Encyclopedia of Type Strains, Phase III (KMG-III): the genomes of soil and plant-associated and newly described type strains.</title>
        <authorList>
            <person name="Whitman W."/>
        </authorList>
    </citation>
    <scope>NUCLEOTIDE SEQUENCE [LARGE SCALE GENOMIC DNA]</scope>
    <source>
        <strain evidence="2 3">CECT 7753</strain>
    </source>
</reference>
<protein>
    <submittedName>
        <fullName evidence="2">Uncharacterized protein</fullName>
    </submittedName>
</protein>
<dbReference type="EMBL" id="JACHXS010000017">
    <property type="protein sequence ID" value="MBB3225176.1"/>
    <property type="molecule type" value="Genomic_DNA"/>
</dbReference>
<feature type="chain" id="PRO_5030542237" evidence="1">
    <location>
        <begin position="22"/>
        <end position="769"/>
    </location>
</feature>
<evidence type="ECO:0000313" key="2">
    <source>
        <dbReference type="EMBL" id="MBB3225176.1"/>
    </source>
</evidence>